<evidence type="ECO:0000313" key="3">
    <source>
        <dbReference type="EMBL" id="KAG2527690.1"/>
    </source>
</evidence>
<accession>A0A3R7KP64</accession>
<dbReference type="Proteomes" id="UP000285624">
    <property type="component" value="Unassembled WGS sequence"/>
</dbReference>
<reference evidence="3" key="1">
    <citation type="journal article" date="2015" name="Genom Data">
        <title>Genome sequences of six Phytophthora species associated with forests in New Zealand.</title>
        <authorList>
            <person name="Studholme D.J."/>
            <person name="McDougal R.L."/>
            <person name="Sambles C."/>
            <person name="Hansen E."/>
            <person name="Hardy G."/>
            <person name="Grant M."/>
            <person name="Ganley R.J."/>
            <person name="Williams N.M."/>
        </authorList>
    </citation>
    <scope>NUCLEOTIDE SEQUENCE</scope>
    <source>
        <strain evidence="3">NZFS 2646</strain>
        <strain evidence="4">NZFS 3630</strain>
    </source>
</reference>
<evidence type="ECO:0000313" key="8">
    <source>
        <dbReference type="Proteomes" id="UP000285883"/>
    </source>
</evidence>
<feature type="coiled-coil region" evidence="1">
    <location>
        <begin position="245"/>
        <end position="301"/>
    </location>
</feature>
<feature type="compositionally biased region" description="Basic and acidic residues" evidence="2">
    <location>
        <begin position="72"/>
        <end position="86"/>
    </location>
</feature>
<dbReference type="EMBL" id="JPWV03000052">
    <property type="protein sequence ID" value="KAG2527690.1"/>
    <property type="molecule type" value="Genomic_DNA"/>
</dbReference>
<proteinExistence type="predicted"/>
<dbReference type="EMBL" id="MBDN02000011">
    <property type="protein sequence ID" value="RLN85152.1"/>
    <property type="molecule type" value="Genomic_DNA"/>
</dbReference>
<reference evidence="7 8" key="2">
    <citation type="submission" date="2018-07" db="EMBL/GenBank/DDBJ databases">
        <title>Genome sequencing of oomycete isolates from Chile give support for New Zealand origin for Phytophthora kernoviae and make available the first Nothophytophthora sp. genome.</title>
        <authorList>
            <person name="Studholme D.J."/>
            <person name="Sanfuentes E."/>
            <person name="Panda P."/>
            <person name="Hill R."/>
            <person name="Sambles C."/>
            <person name="Grant M."/>
            <person name="Williams N.M."/>
            <person name="Mcdougal R.L."/>
        </authorList>
    </citation>
    <scope>NUCLEOTIDE SEQUENCE [LARGE SCALE GENOMIC DNA]</scope>
    <source>
        <strain evidence="5">Chile2</strain>
        <strain evidence="6">Chile4</strain>
    </source>
</reference>
<name>A0A3R7KP64_9STRA</name>
<evidence type="ECO:0000256" key="1">
    <source>
        <dbReference type="SAM" id="Coils"/>
    </source>
</evidence>
<evidence type="ECO:0000256" key="2">
    <source>
        <dbReference type="SAM" id="MobiDB-lite"/>
    </source>
</evidence>
<comment type="caution">
    <text evidence="6">The sequence shown here is derived from an EMBL/GenBank/DDBJ whole genome shotgun (WGS) entry which is preliminary data.</text>
</comment>
<sequence length="311" mass="37844">MNTSKFNNALVSLESAWICAADVDVQREEEERVEALAKFRKQRVKEKYEVASESMRLEQELKEQQLQWKKKVEQRRQRQLPEDEKGLSQTRDNNNKKKPNVYAMENLRLAMLMKDTSLRQRVKKKKFRPHIVQDMLALERRYAEIQRMFRGMMARMRIDGLLRDRETRNRQEFMAVLEVEEEWHRAQRDKLQARLNRKQLYQRVLQLEYEYFIKHEKIHDMESIFLDMQTQRMRVSPRAIEHGWVEEMEEKMKKQRALITKLKLDTIFGIGLEFKTKEKELFELQLRIDQLEEKRRRVNMTKGSLVRGLEK</sequence>
<keyword evidence="1" id="KW-0175">Coiled coil</keyword>
<dbReference type="PROSITE" id="PS50096">
    <property type="entry name" value="IQ"/>
    <property type="match status" value="1"/>
</dbReference>
<dbReference type="STRING" id="325452.A0A3R7KP64"/>
<evidence type="ECO:0000313" key="6">
    <source>
        <dbReference type="EMBL" id="RLN85152.1"/>
    </source>
</evidence>
<evidence type="ECO:0000313" key="7">
    <source>
        <dbReference type="Proteomes" id="UP000285624"/>
    </source>
</evidence>
<evidence type="ECO:0000313" key="4">
    <source>
        <dbReference type="EMBL" id="KAG2528975.1"/>
    </source>
</evidence>
<keyword evidence="7" id="KW-1185">Reference proteome</keyword>
<dbReference type="Proteomes" id="UP000785171">
    <property type="component" value="Unassembled WGS sequence"/>
</dbReference>
<protein>
    <submittedName>
        <fullName evidence="6">Uncharacterized protein</fullName>
    </submittedName>
</protein>
<dbReference type="EMBL" id="MAYM02000016">
    <property type="protein sequence ID" value="RLN46814.1"/>
    <property type="molecule type" value="Genomic_DNA"/>
</dbReference>
<dbReference type="Proteomes" id="UP000285883">
    <property type="component" value="Unassembled WGS sequence"/>
</dbReference>
<gene>
    <name evidence="5" type="ORF">BBI17_000698</name>
    <name evidence="6" type="ORF">BBO99_00000738</name>
    <name evidence="3" type="ORF">JM16_001574</name>
    <name evidence="4" type="ORF">JM18_001888</name>
</gene>
<dbReference type="EMBL" id="JPWU03000053">
    <property type="protein sequence ID" value="KAG2528975.1"/>
    <property type="molecule type" value="Genomic_DNA"/>
</dbReference>
<dbReference type="AlphaFoldDB" id="A0A3R7KP64"/>
<feature type="region of interest" description="Disordered" evidence="2">
    <location>
        <begin position="72"/>
        <end position="99"/>
    </location>
</feature>
<organism evidence="6 7">
    <name type="scientific">Phytophthora kernoviae</name>
    <dbReference type="NCBI Taxonomy" id="325452"/>
    <lineage>
        <taxon>Eukaryota</taxon>
        <taxon>Sar</taxon>
        <taxon>Stramenopiles</taxon>
        <taxon>Oomycota</taxon>
        <taxon>Peronosporomycetes</taxon>
        <taxon>Peronosporales</taxon>
        <taxon>Peronosporaceae</taxon>
        <taxon>Phytophthora</taxon>
    </lineage>
</organism>
<reference evidence="3" key="3">
    <citation type="submission" date="2020-06" db="EMBL/GenBank/DDBJ databases">
        <authorList>
            <person name="Studholme D.J."/>
        </authorList>
    </citation>
    <scope>NUCLEOTIDE SEQUENCE</scope>
    <source>
        <strain evidence="3">NZFS 2646</strain>
        <strain evidence="4">NZFS 3630</strain>
    </source>
</reference>
<evidence type="ECO:0000313" key="5">
    <source>
        <dbReference type="EMBL" id="RLN46814.1"/>
    </source>
</evidence>
<dbReference type="Proteomes" id="UP000792063">
    <property type="component" value="Unassembled WGS sequence"/>
</dbReference>